<accession>A0A7W7FWD8</accession>
<dbReference type="InterPro" id="IPR016032">
    <property type="entry name" value="Sig_transdc_resp-reg_C-effctor"/>
</dbReference>
<dbReference type="SMART" id="SM00421">
    <property type="entry name" value="HTH_LUXR"/>
    <property type="match status" value="1"/>
</dbReference>
<gene>
    <name evidence="4" type="ORF">HNR67_003932</name>
</gene>
<dbReference type="CDD" id="cd06170">
    <property type="entry name" value="LuxR_C_like"/>
    <property type="match status" value="1"/>
</dbReference>
<feature type="domain" description="HTH luxR-type" evidence="3">
    <location>
        <begin position="914"/>
        <end position="979"/>
    </location>
</feature>
<dbReference type="InterPro" id="IPR041664">
    <property type="entry name" value="AAA_16"/>
</dbReference>
<name>A0A7W7FWD8_9PSEU</name>
<dbReference type="SUPFAM" id="SSF46894">
    <property type="entry name" value="C-terminal effector domain of the bipartite response regulators"/>
    <property type="match status" value="1"/>
</dbReference>
<evidence type="ECO:0000313" key="5">
    <source>
        <dbReference type="Proteomes" id="UP000533598"/>
    </source>
</evidence>
<evidence type="ECO:0000259" key="3">
    <source>
        <dbReference type="PROSITE" id="PS50043"/>
    </source>
</evidence>
<dbReference type="PRINTS" id="PR00038">
    <property type="entry name" value="HTHLUXR"/>
</dbReference>
<organism evidence="4 5">
    <name type="scientific">Crossiella cryophila</name>
    <dbReference type="NCBI Taxonomy" id="43355"/>
    <lineage>
        <taxon>Bacteria</taxon>
        <taxon>Bacillati</taxon>
        <taxon>Actinomycetota</taxon>
        <taxon>Actinomycetes</taxon>
        <taxon>Pseudonocardiales</taxon>
        <taxon>Pseudonocardiaceae</taxon>
        <taxon>Crossiella</taxon>
    </lineage>
</organism>
<dbReference type="Gene3D" id="1.25.40.10">
    <property type="entry name" value="Tetratricopeptide repeat domain"/>
    <property type="match status" value="1"/>
</dbReference>
<keyword evidence="4" id="KW-0238">DNA-binding</keyword>
<protein>
    <submittedName>
        <fullName evidence="4">DNA-binding CsgD family transcriptional regulator/tetratricopeptide (TPR) repeat protein</fullName>
    </submittedName>
</protein>
<dbReference type="InterPro" id="IPR027417">
    <property type="entry name" value="P-loop_NTPase"/>
</dbReference>
<dbReference type="GO" id="GO:0005737">
    <property type="term" value="C:cytoplasm"/>
    <property type="evidence" value="ECO:0007669"/>
    <property type="project" value="TreeGrafter"/>
</dbReference>
<dbReference type="EMBL" id="JACHMH010000001">
    <property type="protein sequence ID" value="MBB4677814.1"/>
    <property type="molecule type" value="Genomic_DNA"/>
</dbReference>
<dbReference type="AlphaFoldDB" id="A0A7W7FWD8"/>
<dbReference type="GO" id="GO:0006355">
    <property type="term" value="P:regulation of DNA-templated transcription"/>
    <property type="evidence" value="ECO:0007669"/>
    <property type="project" value="InterPro"/>
</dbReference>
<reference evidence="4 5" key="1">
    <citation type="submission" date="2020-08" db="EMBL/GenBank/DDBJ databases">
        <title>Sequencing the genomes of 1000 actinobacteria strains.</title>
        <authorList>
            <person name="Klenk H.-P."/>
        </authorList>
    </citation>
    <scope>NUCLEOTIDE SEQUENCE [LARGE SCALE GENOMIC DNA]</scope>
    <source>
        <strain evidence="4 5">DSM 44230</strain>
    </source>
</reference>
<dbReference type="Proteomes" id="UP000533598">
    <property type="component" value="Unassembled WGS sequence"/>
</dbReference>
<dbReference type="Pfam" id="PF00196">
    <property type="entry name" value="GerE"/>
    <property type="match status" value="1"/>
</dbReference>
<dbReference type="Pfam" id="PF13191">
    <property type="entry name" value="AAA_16"/>
    <property type="match status" value="1"/>
</dbReference>
<dbReference type="Gene3D" id="1.10.10.10">
    <property type="entry name" value="Winged helix-like DNA-binding domain superfamily/Winged helix DNA-binding domain"/>
    <property type="match status" value="1"/>
</dbReference>
<sequence length="981" mass="105800">MARLGSGIPLVARGAQLRQLRAALRQASKGAASAVLVAGDAGVGKSRLLAELSELAAAEGALVLTGRCLDVGEGGLPYLPFVEALGLLREGHLDALRAHPALAKLLPEVLPEHVVPFDPRRTELDMSQLQMFDAVHALLAELAADRTLVLALEDLHWADGSTRHLLSFLLSRLRAGRLLVVATYRSDDLHRRHPLRPLLAELVRLPAVERLELSPFTSTDARTFVRRLSDGTIAEDKIAQIAERSEGNAFFAEELIAACADRDDRVPIGLADVLLARIERLAQATQQIIRVASVSGRRVTDARLRTVSGLPDAEIEAALREAVTHHVLLYKDDNHAYVFRHALLREAVYADLLPGERVRLHAGYARFLAAKDGKRGVAAELAHHSLESHALPQALAASVAAAREAMEARAPAKALRHLEQAMKLWGAVPDPEQVSGGDELRLVHKAMYTASLAGEDDRALAYGRTAVQMAEEIGNPVRSAEVQRKYVQTLLALEGKRDKAVQVIERAWQLVADQPASPTRAWVQAMRARVAMSADEQSYGLAREYADGALADAKASGSIGAEMDALTSLSVILERGGHPEEAVRRLGEAVDRAAAAGAHSVELRAWFNLAVTHYERGLLTQALDAAASGRRRAGATGLEWSPYGTELRVLNILLHYVAGDWDAATEAADQGVCSVPDIASARLTAISLFTLVGRGQYDTVAELVARLRPEWHKDWDIAVMAAACAADAQLWQGRPDKALEWIDEALSVAERHRELAVIRIGALGLAAHAELAAKARHKKDATAETRHLDAGERLLAQVRRATTSARPRSGELGPEGLAWLARAEAEAARVRAEDTPGHWHRVVEAFGYGHTYEQTLARHRLAAAQLTAGDKPAAEATLTQAAEAAAAMGATPLQDALAALARRARLNLAAPATARDTIDPFTPRERAVLSLVARGHTNRQVGAELYISEKTVSVHLSRVMAKLGAASRTEAVTKAHERALL</sequence>
<dbReference type="PROSITE" id="PS50043">
    <property type="entry name" value="HTH_LUXR_2"/>
    <property type="match status" value="1"/>
</dbReference>
<dbReference type="PANTHER" id="PTHR16305">
    <property type="entry name" value="TESTICULAR SOLUBLE ADENYLYL CYCLASE"/>
    <property type="match status" value="1"/>
</dbReference>
<dbReference type="InterPro" id="IPR000792">
    <property type="entry name" value="Tscrpt_reg_LuxR_C"/>
</dbReference>
<dbReference type="InterPro" id="IPR011990">
    <property type="entry name" value="TPR-like_helical_dom_sf"/>
</dbReference>
<dbReference type="GO" id="GO:0003677">
    <property type="term" value="F:DNA binding"/>
    <property type="evidence" value="ECO:0007669"/>
    <property type="project" value="UniProtKB-KW"/>
</dbReference>
<dbReference type="GO" id="GO:0004016">
    <property type="term" value="F:adenylate cyclase activity"/>
    <property type="evidence" value="ECO:0007669"/>
    <property type="project" value="TreeGrafter"/>
</dbReference>
<dbReference type="PANTHER" id="PTHR16305:SF35">
    <property type="entry name" value="TRANSCRIPTIONAL ACTIVATOR DOMAIN"/>
    <property type="match status" value="1"/>
</dbReference>
<dbReference type="GO" id="GO:0005524">
    <property type="term" value="F:ATP binding"/>
    <property type="evidence" value="ECO:0007669"/>
    <property type="project" value="UniProtKB-KW"/>
</dbReference>
<proteinExistence type="predicted"/>
<dbReference type="RefSeq" id="WP_312987636.1">
    <property type="nucleotide sequence ID" value="NZ_BAAAUI010000002.1"/>
</dbReference>
<keyword evidence="5" id="KW-1185">Reference proteome</keyword>
<evidence type="ECO:0000313" key="4">
    <source>
        <dbReference type="EMBL" id="MBB4677814.1"/>
    </source>
</evidence>
<dbReference type="SUPFAM" id="SSF52540">
    <property type="entry name" value="P-loop containing nucleoside triphosphate hydrolases"/>
    <property type="match status" value="1"/>
</dbReference>
<evidence type="ECO:0000256" key="1">
    <source>
        <dbReference type="ARBA" id="ARBA00022741"/>
    </source>
</evidence>
<dbReference type="PROSITE" id="PS00622">
    <property type="entry name" value="HTH_LUXR_1"/>
    <property type="match status" value="1"/>
</dbReference>
<keyword evidence="1" id="KW-0547">Nucleotide-binding</keyword>
<keyword evidence="2" id="KW-0067">ATP-binding</keyword>
<evidence type="ECO:0000256" key="2">
    <source>
        <dbReference type="ARBA" id="ARBA00022840"/>
    </source>
</evidence>
<comment type="caution">
    <text evidence="4">The sequence shown here is derived from an EMBL/GenBank/DDBJ whole genome shotgun (WGS) entry which is preliminary data.</text>
</comment>
<dbReference type="InterPro" id="IPR036388">
    <property type="entry name" value="WH-like_DNA-bd_sf"/>
</dbReference>
<dbReference type="SUPFAM" id="SSF48452">
    <property type="entry name" value="TPR-like"/>
    <property type="match status" value="1"/>
</dbReference>